<dbReference type="InterPro" id="IPR036388">
    <property type="entry name" value="WH-like_DNA-bd_sf"/>
</dbReference>
<dbReference type="InterPro" id="IPR007627">
    <property type="entry name" value="RNA_pol_sigma70_r2"/>
</dbReference>
<dbReference type="InterPro" id="IPR014284">
    <property type="entry name" value="RNA_pol_sigma-70_dom"/>
</dbReference>
<dbReference type="Proteomes" id="UP000001601">
    <property type="component" value="Unassembled WGS sequence"/>
</dbReference>
<evidence type="ECO:0000256" key="5">
    <source>
        <dbReference type="ARBA" id="ARBA00023163"/>
    </source>
</evidence>
<evidence type="ECO:0000313" key="9">
    <source>
        <dbReference type="Proteomes" id="UP000001601"/>
    </source>
</evidence>
<dbReference type="eggNOG" id="COG1595">
    <property type="taxonomic scope" value="Bacteria"/>
</dbReference>
<gene>
    <name evidence="8" type="ORF">MED217_03760</name>
</gene>
<feature type="domain" description="RNA polymerase sigma factor 70 region 4 type 2" evidence="7">
    <location>
        <begin position="153"/>
        <end position="204"/>
    </location>
</feature>
<keyword evidence="2" id="KW-0805">Transcription regulation</keyword>
<dbReference type="HOGENOM" id="CLU_047691_2_0_10"/>
<comment type="similarity">
    <text evidence="1">Belongs to the sigma-70 factor family. ECF subfamily.</text>
</comment>
<evidence type="ECO:0000256" key="1">
    <source>
        <dbReference type="ARBA" id="ARBA00010641"/>
    </source>
</evidence>
<evidence type="ECO:0000259" key="7">
    <source>
        <dbReference type="Pfam" id="PF08281"/>
    </source>
</evidence>
<evidence type="ECO:0000256" key="4">
    <source>
        <dbReference type="ARBA" id="ARBA00023125"/>
    </source>
</evidence>
<protein>
    <submittedName>
        <fullName evidence="8">Sigma-70 region 2</fullName>
    </submittedName>
</protein>
<dbReference type="STRING" id="398720.MED217_03760"/>
<dbReference type="GO" id="GO:0003677">
    <property type="term" value="F:DNA binding"/>
    <property type="evidence" value="ECO:0007669"/>
    <property type="project" value="UniProtKB-KW"/>
</dbReference>
<evidence type="ECO:0000313" key="8">
    <source>
        <dbReference type="EMBL" id="EAQ48102.1"/>
    </source>
</evidence>
<dbReference type="GO" id="GO:0016987">
    <property type="term" value="F:sigma factor activity"/>
    <property type="evidence" value="ECO:0007669"/>
    <property type="project" value="UniProtKB-KW"/>
</dbReference>
<comment type="caution">
    <text evidence="8">The sequence shown here is derived from an EMBL/GenBank/DDBJ whole genome shotgun (WGS) entry which is preliminary data.</text>
</comment>
<keyword evidence="9" id="KW-1185">Reference proteome</keyword>
<dbReference type="InterPro" id="IPR013249">
    <property type="entry name" value="RNA_pol_sigma70_r4_t2"/>
</dbReference>
<dbReference type="PANTHER" id="PTHR43133">
    <property type="entry name" value="RNA POLYMERASE ECF-TYPE SIGMA FACTO"/>
    <property type="match status" value="1"/>
</dbReference>
<dbReference type="InterPro" id="IPR039425">
    <property type="entry name" value="RNA_pol_sigma-70-like"/>
</dbReference>
<evidence type="ECO:0000256" key="2">
    <source>
        <dbReference type="ARBA" id="ARBA00023015"/>
    </source>
</evidence>
<name>A3XQY7_LEEBM</name>
<dbReference type="Gene3D" id="1.10.10.10">
    <property type="entry name" value="Winged helix-like DNA-binding domain superfamily/Winged helix DNA-binding domain"/>
    <property type="match status" value="1"/>
</dbReference>
<dbReference type="SUPFAM" id="SSF88946">
    <property type="entry name" value="Sigma2 domain of RNA polymerase sigma factors"/>
    <property type="match status" value="1"/>
</dbReference>
<proteinExistence type="inferred from homology"/>
<dbReference type="PANTHER" id="PTHR43133:SF8">
    <property type="entry name" value="RNA POLYMERASE SIGMA FACTOR HI_1459-RELATED"/>
    <property type="match status" value="1"/>
</dbReference>
<evidence type="ECO:0000259" key="6">
    <source>
        <dbReference type="Pfam" id="PF04542"/>
    </source>
</evidence>
<dbReference type="Gene3D" id="1.10.1740.10">
    <property type="match status" value="1"/>
</dbReference>
<reference evidence="8 9" key="1">
    <citation type="journal article" date="2007" name="Nature">
        <title>Light stimulates growth of proteorhodopsin-containing marine Flavobacteria.</title>
        <authorList>
            <person name="Gomez-Consarnau L."/>
            <person name="Gonzalez J.M."/>
            <person name="Coll-Llado M."/>
            <person name="Gourdon P."/>
            <person name="Pascher T."/>
            <person name="Neutze R."/>
            <person name="Pedros-Alio C."/>
            <person name="Pinhassi J."/>
        </authorList>
    </citation>
    <scope>NUCLEOTIDE SEQUENCE [LARGE SCALE GENOMIC DNA]</scope>
    <source>
        <strain evidence="8 9">MED217</strain>
    </source>
</reference>
<evidence type="ECO:0000256" key="3">
    <source>
        <dbReference type="ARBA" id="ARBA00023082"/>
    </source>
</evidence>
<organism evidence="8 9">
    <name type="scientific">Leeuwenhoekiella blandensis (strain CECT 7118 / CCUG 51940 / KCTC 22103 / MED217)</name>
    <name type="common">Flavobacterium sp. (strain MED217)</name>
    <dbReference type="NCBI Taxonomy" id="398720"/>
    <lineage>
        <taxon>Bacteria</taxon>
        <taxon>Pseudomonadati</taxon>
        <taxon>Bacteroidota</taxon>
        <taxon>Flavobacteriia</taxon>
        <taxon>Flavobacteriales</taxon>
        <taxon>Flavobacteriaceae</taxon>
        <taxon>Leeuwenhoekiella</taxon>
    </lineage>
</organism>
<dbReference type="SUPFAM" id="SSF88659">
    <property type="entry name" value="Sigma3 and sigma4 domains of RNA polymerase sigma factors"/>
    <property type="match status" value="1"/>
</dbReference>
<keyword evidence="4" id="KW-0238">DNA-binding</keyword>
<feature type="domain" description="RNA polymerase sigma-70 region 2" evidence="6">
    <location>
        <begin position="42"/>
        <end position="105"/>
    </location>
</feature>
<sequence length="213" mass="24685">MLLLAKIILLLNCYLELRKFAACYLTDLPIMANHQLDPQKWVDKYSDYLYNYTIVKVNDKEVAEDIISETFLAGLKSMKNFKGEASERTWLISILKRKIIDYYRKINSNKGKAEVRMNYSNDEEAGDWLEERVADPFDRTAEDDLENTELGVAIYACLGKLPEKQAAIFRKKTIEGQDTETICKEFDITPSNLWVIIHRARTALASCLEENWL</sequence>
<dbReference type="Pfam" id="PF04542">
    <property type="entry name" value="Sigma70_r2"/>
    <property type="match status" value="1"/>
</dbReference>
<dbReference type="NCBIfam" id="TIGR02937">
    <property type="entry name" value="sigma70-ECF"/>
    <property type="match status" value="1"/>
</dbReference>
<dbReference type="InterPro" id="IPR013324">
    <property type="entry name" value="RNA_pol_sigma_r3/r4-like"/>
</dbReference>
<dbReference type="Pfam" id="PF08281">
    <property type="entry name" value="Sigma70_r4_2"/>
    <property type="match status" value="1"/>
</dbReference>
<keyword evidence="3" id="KW-0731">Sigma factor</keyword>
<accession>A3XQY7</accession>
<dbReference type="EMBL" id="AANC01000010">
    <property type="protein sequence ID" value="EAQ48102.1"/>
    <property type="molecule type" value="Genomic_DNA"/>
</dbReference>
<dbReference type="GO" id="GO:0006352">
    <property type="term" value="P:DNA-templated transcription initiation"/>
    <property type="evidence" value="ECO:0007669"/>
    <property type="project" value="InterPro"/>
</dbReference>
<dbReference type="AlphaFoldDB" id="A3XQY7"/>
<keyword evidence="5" id="KW-0804">Transcription</keyword>
<dbReference type="InterPro" id="IPR013325">
    <property type="entry name" value="RNA_pol_sigma_r2"/>
</dbReference>